<evidence type="ECO:0008006" key="7">
    <source>
        <dbReference type="Google" id="ProtNLM"/>
    </source>
</evidence>
<evidence type="ECO:0000313" key="5">
    <source>
        <dbReference type="EMBL" id="CAC5381835.1"/>
    </source>
</evidence>
<proteinExistence type="inferred from homology"/>
<dbReference type="InterPro" id="IPR043129">
    <property type="entry name" value="ATPase_NBD"/>
</dbReference>
<feature type="compositionally biased region" description="Basic and acidic residues" evidence="4">
    <location>
        <begin position="10"/>
        <end position="37"/>
    </location>
</feature>
<evidence type="ECO:0000256" key="3">
    <source>
        <dbReference type="ARBA" id="ARBA00022840"/>
    </source>
</evidence>
<name>A0A6J8BD33_MYTCO</name>
<dbReference type="GO" id="GO:0140662">
    <property type="term" value="F:ATP-dependent protein folding chaperone"/>
    <property type="evidence" value="ECO:0007669"/>
    <property type="project" value="InterPro"/>
</dbReference>
<evidence type="ECO:0000256" key="2">
    <source>
        <dbReference type="ARBA" id="ARBA00022741"/>
    </source>
</evidence>
<keyword evidence="3" id="KW-0067">ATP-binding</keyword>
<dbReference type="GO" id="GO:0005524">
    <property type="term" value="F:ATP binding"/>
    <property type="evidence" value="ECO:0007669"/>
    <property type="project" value="UniProtKB-KW"/>
</dbReference>
<dbReference type="PANTHER" id="PTHR14187">
    <property type="entry name" value="ALPHA KINASE/ELONGATION FACTOR 2 KINASE"/>
    <property type="match status" value="1"/>
</dbReference>
<evidence type="ECO:0000256" key="1">
    <source>
        <dbReference type="ARBA" id="ARBA00007381"/>
    </source>
</evidence>
<reference evidence="5 6" key="1">
    <citation type="submission" date="2020-06" db="EMBL/GenBank/DDBJ databases">
        <authorList>
            <person name="Li R."/>
            <person name="Bekaert M."/>
        </authorList>
    </citation>
    <scope>NUCLEOTIDE SEQUENCE [LARGE SCALE GENOMIC DNA]</scope>
    <source>
        <strain evidence="6">wild</strain>
    </source>
</reference>
<dbReference type="EMBL" id="CACVKT020003131">
    <property type="protein sequence ID" value="CAC5381835.1"/>
    <property type="molecule type" value="Genomic_DNA"/>
</dbReference>
<protein>
    <recommendedName>
        <fullName evidence="7">HSPA12A</fullName>
    </recommendedName>
</protein>
<dbReference type="CDD" id="cd10229">
    <property type="entry name" value="ASKHA_NBD_HSP70_HSPA12"/>
    <property type="match status" value="1"/>
</dbReference>
<evidence type="ECO:0000256" key="4">
    <source>
        <dbReference type="SAM" id="MobiDB-lite"/>
    </source>
</evidence>
<keyword evidence="6" id="KW-1185">Reference proteome</keyword>
<keyword evidence="2" id="KW-0547">Nucleotide-binding</keyword>
<dbReference type="SUPFAM" id="SSF53067">
    <property type="entry name" value="Actin-like ATPase domain"/>
    <property type="match status" value="3"/>
</dbReference>
<organism evidence="5 6">
    <name type="scientific">Mytilus coruscus</name>
    <name type="common">Sea mussel</name>
    <dbReference type="NCBI Taxonomy" id="42192"/>
    <lineage>
        <taxon>Eukaryota</taxon>
        <taxon>Metazoa</taxon>
        <taxon>Spiralia</taxon>
        <taxon>Lophotrochozoa</taxon>
        <taxon>Mollusca</taxon>
        <taxon>Bivalvia</taxon>
        <taxon>Autobranchia</taxon>
        <taxon>Pteriomorphia</taxon>
        <taxon>Mytilida</taxon>
        <taxon>Mytiloidea</taxon>
        <taxon>Mytilidae</taxon>
        <taxon>Mytilinae</taxon>
        <taxon>Mytilus</taxon>
    </lineage>
</organism>
<dbReference type="PANTHER" id="PTHR14187:SF5">
    <property type="entry name" value="HEAT SHOCK 70 KDA PROTEIN 12A"/>
    <property type="match status" value="1"/>
</dbReference>
<dbReference type="Gene3D" id="3.30.420.40">
    <property type="match status" value="4"/>
</dbReference>
<feature type="region of interest" description="Disordered" evidence="4">
    <location>
        <begin position="1"/>
        <end position="37"/>
    </location>
</feature>
<dbReference type="PRINTS" id="PR00301">
    <property type="entry name" value="HEATSHOCK70"/>
</dbReference>
<evidence type="ECO:0000313" key="6">
    <source>
        <dbReference type="Proteomes" id="UP000507470"/>
    </source>
</evidence>
<dbReference type="Pfam" id="PF00012">
    <property type="entry name" value="HSP70"/>
    <property type="match status" value="1"/>
</dbReference>
<dbReference type="AlphaFoldDB" id="A0A6J8BD33"/>
<dbReference type="InterPro" id="IPR013126">
    <property type="entry name" value="Hsp_70_fam"/>
</dbReference>
<dbReference type="OrthoDB" id="2963168at2759"/>
<dbReference type="Proteomes" id="UP000507470">
    <property type="component" value="Unassembled WGS sequence"/>
</dbReference>
<accession>A0A6J8BD33</accession>
<dbReference type="Gene3D" id="3.90.640.10">
    <property type="entry name" value="Actin, Chain A, domain 4"/>
    <property type="match status" value="1"/>
</dbReference>
<comment type="similarity">
    <text evidence="1">Belongs to the heat shock protein 70 family.</text>
</comment>
<gene>
    <name evidence="5" type="ORF">MCOR_17699</name>
</gene>
<sequence>MYNKMFKGLYDTEEKQQKDATNDDKNDNEGKKDGFKPRRDTVCKEVMAKPVKNIASLFQSKRESFVAVAAIDFGTTYSGCAFSTVQDFKTNKLTQRDEANMWYYFDRFKMQLYRAKELKSDMVLMEMGGKTMKAMLVFAFCIEYIKDRVLERLHQAIDSLDDDDVRWVLTVPAIWSDQARQFMIEAAAKAGIGRDNLTLALEPEGAAMYCRYLAVDNKNRGRGSELQTFQDNAQFMVVDLGGGTIDITVSEVLSTGQLKEIYNATGGPWGGNYINSQILKNLQEVIGWDVLKKFKLEDLESYLEFLRNLELRKRSVKHNSELSFRITSDLKKEIRISDSYKEKVRLKGNNISLSSSCMQRIFSSSVDTVIRHVEGLLQKKETHGVSTILLVGGYAASDFVQRAFRETFEKRYKIIFPLTPDVIVLKGAVILGHLQEPIVDRITKYHYGLGLCAAAVSGCTHAVEKDETKTFFTLIKKGQRIKVGDVVTEYEVNLKATSQSANIEIYTTDEDEPRTIIDEEHFTKVGSINVTLPQFKKESILILTITYCETEFKFKLEDLESYLEFLRNLELRKRSVKHNSELSFRITSELKKEIRISDSYKEQVRLKGSNISLSSSCMQRIFSSSVDTVIRHVEGLLQKKETHGVSTILLVGGYAASDFVQRAFRETFEKGYKIIFPLTPDVIVLKGAVILGHLQEPIVDRITKYHYGLGLCAAAVSGCTHAVEKDETKTFFTLIKKGQRIKVGDVVTEYEVNLKATSQSANIEIYTTDEDEPRTIIDEEHFTKVGSINVTLPQFKKESILILTITYFETEFKVIATDQTTGRCFVGVCRFLGK</sequence>